<dbReference type="PANTHER" id="PTHR42693:SF53">
    <property type="entry name" value="ENDO-4-O-SULFATASE"/>
    <property type="match status" value="1"/>
</dbReference>
<evidence type="ECO:0000256" key="3">
    <source>
        <dbReference type="SAM" id="MobiDB-lite"/>
    </source>
</evidence>
<evidence type="ECO:0000256" key="2">
    <source>
        <dbReference type="ARBA" id="ARBA00022801"/>
    </source>
</evidence>
<feature type="region of interest" description="Disordered" evidence="3">
    <location>
        <begin position="500"/>
        <end position="547"/>
    </location>
</feature>
<dbReference type="EMBL" id="CP117811">
    <property type="protein sequence ID" value="WDE96478.1"/>
    <property type="molecule type" value="Genomic_DNA"/>
</dbReference>
<feature type="compositionally biased region" description="Basic and acidic residues" evidence="3">
    <location>
        <begin position="515"/>
        <end position="528"/>
    </location>
</feature>
<dbReference type="CDD" id="cd16031">
    <property type="entry name" value="G6S_like"/>
    <property type="match status" value="1"/>
</dbReference>
<comment type="similarity">
    <text evidence="1">Belongs to the sulfatase family.</text>
</comment>
<dbReference type="RefSeq" id="WP_274150543.1">
    <property type="nucleotide sequence ID" value="NZ_CP117811.1"/>
</dbReference>
<evidence type="ECO:0000259" key="4">
    <source>
        <dbReference type="Pfam" id="PF00884"/>
    </source>
</evidence>
<dbReference type="InterPro" id="IPR050738">
    <property type="entry name" value="Sulfatase"/>
</dbReference>
<dbReference type="PANTHER" id="PTHR42693">
    <property type="entry name" value="ARYLSULFATASE FAMILY MEMBER"/>
    <property type="match status" value="1"/>
</dbReference>
<feature type="compositionally biased region" description="Basic and acidic residues" evidence="3">
    <location>
        <begin position="536"/>
        <end position="547"/>
    </location>
</feature>
<name>A0ABY7VWN8_9BACT</name>
<evidence type="ECO:0000313" key="5">
    <source>
        <dbReference type="EMBL" id="WDE96478.1"/>
    </source>
</evidence>
<feature type="domain" description="Sulfatase N-terminal" evidence="4">
    <location>
        <begin position="23"/>
        <end position="357"/>
    </location>
</feature>
<dbReference type="SUPFAM" id="SSF53649">
    <property type="entry name" value="Alkaline phosphatase-like"/>
    <property type="match status" value="1"/>
</dbReference>
<dbReference type="Proteomes" id="UP001214250">
    <property type="component" value="Chromosome 1"/>
</dbReference>
<organism evidence="5 6">
    <name type="scientific">Lentisphaera profundi</name>
    <dbReference type="NCBI Taxonomy" id="1658616"/>
    <lineage>
        <taxon>Bacteria</taxon>
        <taxon>Pseudomonadati</taxon>
        <taxon>Lentisphaerota</taxon>
        <taxon>Lentisphaeria</taxon>
        <taxon>Lentisphaerales</taxon>
        <taxon>Lentisphaeraceae</taxon>
        <taxon>Lentisphaera</taxon>
    </lineage>
</organism>
<gene>
    <name evidence="5" type="ORF">PQO03_00675</name>
</gene>
<evidence type="ECO:0000313" key="6">
    <source>
        <dbReference type="Proteomes" id="UP001214250"/>
    </source>
</evidence>
<dbReference type="InterPro" id="IPR000917">
    <property type="entry name" value="Sulfatase_N"/>
</dbReference>
<evidence type="ECO:0000256" key="1">
    <source>
        <dbReference type="ARBA" id="ARBA00008779"/>
    </source>
</evidence>
<proteinExistence type="inferred from homology"/>
<keyword evidence="2" id="KW-0378">Hydrolase</keyword>
<sequence length="547" mass="62136">MKNFYGLVIYLCACFSILGAEKPNIIVLLTDDQRYDTLGCMGNDQVKTPHIDKLSARGITFDAHYTNTPICLGSRASLMTGMYEYTNGCNFSHGNLSKELWNEVAYPVILRRNGYFTGFIGKFGFPVDAKNYHEYESLPIEDFDRWYGWTGQGYFETAKNKYMEKFAADYPHVTMATAVAACEFIDEAQKQEKPFCLSLSFKASHKPFSPDPTYDDVYKDTVWNKRANYDEAGARKLPPQAKLGRQYLTIRDFKPENYQESMRKYNQLIYGIDQAVGRITAKLEASGLSKNTVIIYATDNGYSCGSHGFSGKVLPYEGPSRGPMIIMDPRSDQAGNRAPGVTGNIDIHPTVCELAGIAIPAKINGKSLVPVLGNSEARVREAMPVFNFWGSAATHEMTMITEKFKYIYWYHEGDGMLAAEELYDRQNDAVEMNNLVTNPEMEPQLEKMRELFDAQVQHLRDHAMPDRNYTEYGKLLDRSLAWEEKKNHVQKTFAKGYEQMKDIAANGQTKKPKKDKAEKSKKSKDGKPRVRKPKDQRKPKEEKAKEA</sequence>
<dbReference type="Pfam" id="PF00884">
    <property type="entry name" value="Sulfatase"/>
    <property type="match status" value="1"/>
</dbReference>
<dbReference type="InterPro" id="IPR017850">
    <property type="entry name" value="Alkaline_phosphatase_core_sf"/>
</dbReference>
<reference evidence="5 6" key="1">
    <citation type="submission" date="2023-02" db="EMBL/GenBank/DDBJ databases">
        <title>Genome sequence of Lentisphaera profundi SAORIC-696.</title>
        <authorList>
            <person name="Kim e."/>
            <person name="Cho J.-C."/>
            <person name="Choi A."/>
            <person name="Kang I."/>
        </authorList>
    </citation>
    <scope>NUCLEOTIDE SEQUENCE [LARGE SCALE GENOMIC DNA]</scope>
    <source>
        <strain evidence="5 6">SAORIC-696</strain>
    </source>
</reference>
<dbReference type="Gene3D" id="3.40.720.10">
    <property type="entry name" value="Alkaline Phosphatase, subunit A"/>
    <property type="match status" value="1"/>
</dbReference>
<keyword evidence="6" id="KW-1185">Reference proteome</keyword>
<protein>
    <submittedName>
        <fullName evidence="5">Sulfatase</fullName>
    </submittedName>
</protein>
<accession>A0ABY7VWN8</accession>